<evidence type="ECO:0000256" key="1">
    <source>
        <dbReference type="SAM" id="Coils"/>
    </source>
</evidence>
<dbReference type="Proteomes" id="UP000002221">
    <property type="component" value="Chromosome"/>
</dbReference>
<dbReference type="SUPFAM" id="SSF52540">
    <property type="entry name" value="P-loop containing nucleoside triphosphate hydrolases"/>
    <property type="match status" value="1"/>
</dbReference>
<evidence type="ECO:0000313" key="2">
    <source>
        <dbReference type="EMBL" id="ACY47050.1"/>
    </source>
</evidence>
<keyword evidence="1" id="KW-0175">Coiled coil</keyword>
<organism evidence="2 3">
    <name type="scientific">Rhodothermus marinus (strain ATCC 43812 / DSM 4252 / R-10)</name>
    <name type="common">Rhodothermus obamensis</name>
    <dbReference type="NCBI Taxonomy" id="518766"/>
    <lineage>
        <taxon>Bacteria</taxon>
        <taxon>Pseudomonadati</taxon>
        <taxon>Rhodothermota</taxon>
        <taxon>Rhodothermia</taxon>
        <taxon>Rhodothermales</taxon>
        <taxon>Rhodothermaceae</taxon>
        <taxon>Rhodothermus</taxon>
    </lineage>
</organism>
<proteinExistence type="predicted"/>
<dbReference type="InterPro" id="IPR027417">
    <property type="entry name" value="P-loop_NTPase"/>
</dbReference>
<sequence>MNPEIATEASVSFDRVVDDIAAEVAAGWRTWQQAEQRRWAQWEAIVQEAAQAHGEALALLEKGDRQGYAALVEAQVLRPLQQAWHAQVLPEGIPPTPSFEALGPERWPEQVRVPVTPELFADEAKGWVGRRLRCRIARRILTLWNRRWPQRPCRRTVPLRLLLAFHLEVRVPRAWWPVYEACRTHWARAVGLVEKGLATWQETVRTALPLDAEAAPSAEVLEGARALQEVLVAAIQERLPDLSIPEASLAKELVRDLERAGTFLLRRRHRRLPRKKRRYHSRWERIESAWQQWFRQAADRAALLAALVQVTCQLRAQQDRLADRLEQAVRMPRARVVEQFRSYFDRVQERLAQALAEETDDPERLRQHLQEALTARESLRQQLYQQPDLRQLSTVLEAPARDEWAAVTATVQTLPEQCVLHPAGRTLRPEGPALTIPLRALVLEHLEPPWPEHLEAASLRLRQAVLKSWSALEEVLEIVGYNLEAALDEIRAEAPGGDLRTRLEELALGSLQHAGRRLEESTRELEEALGAFREALAEEIRSDWRTLEQRLQAEMAQRAQWKRLRLRLQHQAGQWLYLAHQQGKRQWKALQAASRRILRRARQLVRWGQAAIGMGADTGAIDQVRAADVLLSIEEVRARLPLVYRRLFTFEPLDDPALFVGFELERRQIAGWYGRWCEGRSSSAVVVTAFPGTGMTSMLNVLTATVFAEARVCRLTLQERVRDEAHLAVLLAQALQLPETPDTLERVEAAIGQRFAREKPTVVLLDNLEHVLLCTYNGQQWLERLLILFARTDRHVFWVAGIARPAWFFFERTARNAVGLVQLCPLREPDRALLEQAIEARHLRSGLLLRFEPPARPSPVLRQRLRRASTPEAQQAILREVFFDRLYQEAGPNWRLALLYWLRSVQVEDGGLRVRPIAALTFDFLEQLSLEQAFTLKAFLRHRTLTLEEHQQLFRSTPAQSLFVLESLLNQHLIEPEKKEEAPMEGLQPGVRYRLVPFFVQPVRRVLQTRHILYEG</sequence>
<dbReference type="eggNOG" id="COG1672">
    <property type="taxonomic scope" value="Bacteria"/>
</dbReference>
<dbReference type="RefSeq" id="WP_012842662.1">
    <property type="nucleotide sequence ID" value="NC_013501.1"/>
</dbReference>
<accession>D0MCU0</accession>
<feature type="coiled-coil region" evidence="1">
    <location>
        <begin position="511"/>
        <end position="538"/>
    </location>
</feature>
<dbReference type="EMBL" id="CP001807">
    <property type="protein sequence ID" value="ACY47050.1"/>
    <property type="molecule type" value="Genomic_DNA"/>
</dbReference>
<reference evidence="2 3" key="1">
    <citation type="journal article" date="2009" name="Stand. Genomic Sci.">
        <title>Complete genome sequence of Rhodothermus marinus type strain (R-10).</title>
        <authorList>
            <person name="Nolan M."/>
            <person name="Tindall B.J."/>
            <person name="Pomrenke H."/>
            <person name="Lapidus A."/>
            <person name="Copeland A."/>
            <person name="Glavina Del Rio T."/>
            <person name="Lucas S."/>
            <person name="Chen F."/>
            <person name="Tice H."/>
            <person name="Cheng J.F."/>
            <person name="Saunders E."/>
            <person name="Han C."/>
            <person name="Bruce D."/>
            <person name="Goodwin L."/>
            <person name="Chain P."/>
            <person name="Pitluck S."/>
            <person name="Ovchinikova G."/>
            <person name="Pati A."/>
            <person name="Ivanova N."/>
            <person name="Mavromatis K."/>
            <person name="Chen A."/>
            <person name="Palaniappan K."/>
            <person name="Land M."/>
            <person name="Hauser L."/>
            <person name="Chang Y.J."/>
            <person name="Jeffries C.D."/>
            <person name="Brettin T."/>
            <person name="Goker M."/>
            <person name="Bristow J."/>
            <person name="Eisen J.A."/>
            <person name="Markowitz V."/>
            <person name="Hugenholtz P."/>
            <person name="Kyrpides N.C."/>
            <person name="Klenk H.P."/>
            <person name="Detter J.C."/>
        </authorList>
    </citation>
    <scope>NUCLEOTIDE SEQUENCE [LARGE SCALE GENOMIC DNA]</scope>
    <source>
        <strain evidence="3">ATCC 43812 / DSM 4252 / R-10</strain>
    </source>
</reference>
<protein>
    <submittedName>
        <fullName evidence="2">Uncharacterized protein</fullName>
    </submittedName>
</protein>
<keyword evidence="3" id="KW-1185">Reference proteome</keyword>
<dbReference type="OrthoDB" id="1109088at2"/>
<dbReference type="AlphaFoldDB" id="D0MCU0"/>
<dbReference type="KEGG" id="rmr:Rmar_0142"/>
<dbReference type="HOGENOM" id="CLU_296798_0_0_10"/>
<dbReference type="STRING" id="518766.Rmar_0142"/>
<evidence type="ECO:0000313" key="3">
    <source>
        <dbReference type="Proteomes" id="UP000002221"/>
    </source>
</evidence>
<gene>
    <name evidence="2" type="ordered locus">Rmar_0142</name>
</gene>
<name>D0MCU0_RHOM4</name>